<keyword evidence="4" id="KW-1185">Reference proteome</keyword>
<gene>
    <name evidence="3" type="ORF">SAMN04488505_111198</name>
</gene>
<keyword evidence="2" id="KW-0472">Membrane</keyword>
<proteinExistence type="predicted"/>
<reference evidence="3 4" key="1">
    <citation type="submission" date="2016-10" db="EMBL/GenBank/DDBJ databases">
        <authorList>
            <person name="de Groot N.N."/>
        </authorList>
    </citation>
    <scope>NUCLEOTIDE SEQUENCE [LARGE SCALE GENOMIC DNA]</scope>
    <source>
        <strain evidence="3 4">DSM 21039</strain>
    </source>
</reference>
<dbReference type="PANTHER" id="PTHR41386">
    <property type="entry name" value="INTEGRAL MEMBRANE PROTEIN-RELATED"/>
    <property type="match status" value="1"/>
</dbReference>
<sequence length="249" mass="29195">MQTFVSDLSGEHFPTSQKVSGRSIKKELFDLIRKDHPHFNIKCSLAMPELNHYRQQYYEAFFAKEIGELTELEKTVMEKLRDHETLTEQLEEDMQKIPLTYGQRLADKIADFGGSWTFIMLFMGFILAWTGVNIYWLSNKGFDPYPFILLNLLLSCVAALQAPLIMMSQNRQEEKDRQRAKNDYMINLKSELEIRLLNEKIDRMELKQQQNVLELQQGQVEMLNELTHALKQLHGKNTDHNQKDTNVPK</sequence>
<feature type="transmembrane region" description="Helical" evidence="2">
    <location>
        <begin position="116"/>
        <end position="136"/>
    </location>
</feature>
<dbReference type="OrthoDB" id="9795736at2"/>
<feature type="coiled-coil region" evidence="1">
    <location>
        <begin position="187"/>
        <end position="226"/>
    </location>
</feature>
<feature type="transmembrane region" description="Helical" evidence="2">
    <location>
        <begin position="148"/>
        <end position="167"/>
    </location>
</feature>
<evidence type="ECO:0000256" key="1">
    <source>
        <dbReference type="SAM" id="Coils"/>
    </source>
</evidence>
<dbReference type="Pfam" id="PF06210">
    <property type="entry name" value="DUF1003"/>
    <property type="match status" value="1"/>
</dbReference>
<name>A0A1H8HZT7_9BACT</name>
<dbReference type="Proteomes" id="UP000198984">
    <property type="component" value="Unassembled WGS sequence"/>
</dbReference>
<dbReference type="InterPro" id="IPR010406">
    <property type="entry name" value="DUF1003"/>
</dbReference>
<evidence type="ECO:0000313" key="3">
    <source>
        <dbReference type="EMBL" id="SEN61415.1"/>
    </source>
</evidence>
<evidence type="ECO:0000256" key="2">
    <source>
        <dbReference type="SAM" id="Phobius"/>
    </source>
</evidence>
<dbReference type="AlphaFoldDB" id="A0A1H8HZT7"/>
<keyword evidence="1" id="KW-0175">Coiled coil</keyword>
<dbReference type="PANTHER" id="PTHR41386:SF1">
    <property type="entry name" value="MEMBRANE PROTEIN"/>
    <property type="match status" value="1"/>
</dbReference>
<dbReference type="EMBL" id="FOBB01000011">
    <property type="protein sequence ID" value="SEN61415.1"/>
    <property type="molecule type" value="Genomic_DNA"/>
</dbReference>
<keyword evidence="2" id="KW-1133">Transmembrane helix</keyword>
<accession>A0A1H8HZT7</accession>
<organism evidence="3 4">
    <name type="scientific">Chitinophaga rupis</name>
    <dbReference type="NCBI Taxonomy" id="573321"/>
    <lineage>
        <taxon>Bacteria</taxon>
        <taxon>Pseudomonadati</taxon>
        <taxon>Bacteroidota</taxon>
        <taxon>Chitinophagia</taxon>
        <taxon>Chitinophagales</taxon>
        <taxon>Chitinophagaceae</taxon>
        <taxon>Chitinophaga</taxon>
    </lineage>
</organism>
<evidence type="ECO:0000313" key="4">
    <source>
        <dbReference type="Proteomes" id="UP000198984"/>
    </source>
</evidence>
<dbReference type="STRING" id="573321.SAMN04488505_111198"/>
<keyword evidence="2" id="KW-0812">Transmembrane</keyword>
<dbReference type="RefSeq" id="WP_089920351.1">
    <property type="nucleotide sequence ID" value="NZ_FOBB01000011.1"/>
</dbReference>
<protein>
    <submittedName>
        <fullName evidence="3">Uncharacterized membrane protein</fullName>
    </submittedName>
</protein>